<accession>A0A4U0TTR9</accession>
<dbReference type="Pfam" id="PF12239">
    <property type="entry name" value="DUF3605"/>
    <property type="match status" value="1"/>
</dbReference>
<evidence type="ECO:0000313" key="1">
    <source>
        <dbReference type="EMBL" id="TKA25352.1"/>
    </source>
</evidence>
<name>A0A4U0TTR9_9PEZI</name>
<dbReference type="PANTHER" id="PTHR35020:SF2">
    <property type="entry name" value="N-ACETYLGLUCOSAMINE-INDUCED PROTEIN 1"/>
    <property type="match status" value="1"/>
</dbReference>
<dbReference type="EMBL" id="NAJL01000036">
    <property type="protein sequence ID" value="TKA25352.1"/>
    <property type="molecule type" value="Genomic_DNA"/>
</dbReference>
<dbReference type="PANTHER" id="PTHR35020">
    <property type="entry name" value="N-ACETYLGLUCOSAMINE-INDUCED PROTEIN 1"/>
    <property type="match status" value="1"/>
</dbReference>
<keyword evidence="2" id="KW-1185">Reference proteome</keyword>
<evidence type="ECO:0008006" key="3">
    <source>
        <dbReference type="Google" id="ProtNLM"/>
    </source>
</evidence>
<sequence length="229" mass="26292">MPTKPPKEVMPENPTADTINLDNPPFPLTSIDRAVLATRDEDYHRITWTDLHQIIATNTLENLKRLPSDLRRYLAWSHNIKSHYGGITPYVVQERLHWTPSPSASTPAGPPAFAHKSDIPFAEPEDFAVLTNDWPYGFEEGIVHLVVWSKVPIAVDEERGDLTAEARRGVEEFVERFFVRAMGEGGRERVKWFKNWVSLQSVRGVDHVHVLVRNAPPDLLRMWTERRDL</sequence>
<dbReference type="InterPro" id="IPR022036">
    <property type="entry name" value="DUF3605"/>
</dbReference>
<dbReference type="AlphaFoldDB" id="A0A4U0TTR9"/>
<organism evidence="1 2">
    <name type="scientific">Salinomyces thailandicus</name>
    <dbReference type="NCBI Taxonomy" id="706561"/>
    <lineage>
        <taxon>Eukaryota</taxon>
        <taxon>Fungi</taxon>
        <taxon>Dikarya</taxon>
        <taxon>Ascomycota</taxon>
        <taxon>Pezizomycotina</taxon>
        <taxon>Dothideomycetes</taxon>
        <taxon>Dothideomycetidae</taxon>
        <taxon>Mycosphaerellales</taxon>
        <taxon>Teratosphaeriaceae</taxon>
        <taxon>Salinomyces</taxon>
    </lineage>
</organism>
<comment type="caution">
    <text evidence="1">The sequence shown here is derived from an EMBL/GenBank/DDBJ whole genome shotgun (WGS) entry which is preliminary data.</text>
</comment>
<dbReference type="GO" id="GO:0006044">
    <property type="term" value="P:N-acetylglucosamine metabolic process"/>
    <property type="evidence" value="ECO:0007669"/>
    <property type="project" value="TreeGrafter"/>
</dbReference>
<dbReference type="Proteomes" id="UP000308549">
    <property type="component" value="Unassembled WGS sequence"/>
</dbReference>
<reference evidence="1 2" key="1">
    <citation type="submission" date="2017-03" db="EMBL/GenBank/DDBJ databases">
        <title>Genomes of endolithic fungi from Antarctica.</title>
        <authorList>
            <person name="Coleine C."/>
            <person name="Masonjones S."/>
            <person name="Stajich J.E."/>
        </authorList>
    </citation>
    <scope>NUCLEOTIDE SEQUENCE [LARGE SCALE GENOMIC DNA]</scope>
    <source>
        <strain evidence="1 2">CCFEE 6315</strain>
    </source>
</reference>
<protein>
    <recommendedName>
        <fullName evidence="3">N-acetylglucosamine-induced protein 1</fullName>
    </recommendedName>
</protein>
<evidence type="ECO:0000313" key="2">
    <source>
        <dbReference type="Proteomes" id="UP000308549"/>
    </source>
</evidence>
<gene>
    <name evidence="1" type="ORF">B0A50_06256</name>
</gene>
<proteinExistence type="predicted"/>
<dbReference type="GO" id="GO:0005737">
    <property type="term" value="C:cytoplasm"/>
    <property type="evidence" value="ECO:0007669"/>
    <property type="project" value="TreeGrafter"/>
</dbReference>
<dbReference type="OrthoDB" id="498286at2759"/>